<reference evidence="1 2" key="1">
    <citation type="submission" date="2014-04" db="EMBL/GenBank/DDBJ databases">
        <authorList>
            <consortium name="DOE Joint Genome Institute"/>
            <person name="Kuo A."/>
            <person name="Girlanda M."/>
            <person name="Perotto S."/>
            <person name="Kohler A."/>
            <person name="Nagy L.G."/>
            <person name="Floudas D."/>
            <person name="Copeland A."/>
            <person name="Barry K.W."/>
            <person name="Cichocki N."/>
            <person name="Veneault-Fourrey C."/>
            <person name="LaButti K."/>
            <person name="Lindquist E.A."/>
            <person name="Lipzen A."/>
            <person name="Lundell T."/>
            <person name="Morin E."/>
            <person name="Murat C."/>
            <person name="Sun H."/>
            <person name="Tunlid A."/>
            <person name="Henrissat B."/>
            <person name="Grigoriev I.V."/>
            <person name="Hibbett D.S."/>
            <person name="Martin F."/>
            <person name="Nordberg H.P."/>
            <person name="Cantor M.N."/>
            <person name="Hua S.X."/>
        </authorList>
    </citation>
    <scope>NUCLEOTIDE SEQUENCE [LARGE SCALE GENOMIC DNA]</scope>
    <source>
        <strain evidence="1 2">MUT 4182</strain>
    </source>
</reference>
<dbReference type="HOGENOM" id="CLU_712113_0_0_1"/>
<protein>
    <submittedName>
        <fullName evidence="1">Uncharacterized protein</fullName>
    </submittedName>
</protein>
<reference evidence="2" key="2">
    <citation type="submission" date="2015-01" db="EMBL/GenBank/DDBJ databases">
        <title>Evolutionary Origins and Diversification of the Mycorrhizal Mutualists.</title>
        <authorList>
            <consortium name="DOE Joint Genome Institute"/>
            <consortium name="Mycorrhizal Genomics Consortium"/>
            <person name="Kohler A."/>
            <person name="Kuo A."/>
            <person name="Nagy L.G."/>
            <person name="Floudas D."/>
            <person name="Copeland A."/>
            <person name="Barry K.W."/>
            <person name="Cichocki N."/>
            <person name="Veneault-Fourrey C."/>
            <person name="LaButti K."/>
            <person name="Lindquist E.A."/>
            <person name="Lipzen A."/>
            <person name="Lundell T."/>
            <person name="Morin E."/>
            <person name="Murat C."/>
            <person name="Riley R."/>
            <person name="Ohm R."/>
            <person name="Sun H."/>
            <person name="Tunlid A."/>
            <person name="Henrissat B."/>
            <person name="Grigoriev I.V."/>
            <person name="Hibbett D.S."/>
            <person name="Martin F."/>
        </authorList>
    </citation>
    <scope>NUCLEOTIDE SEQUENCE [LARGE SCALE GENOMIC DNA]</scope>
    <source>
        <strain evidence="2">MUT 4182</strain>
    </source>
</reference>
<keyword evidence="2" id="KW-1185">Reference proteome</keyword>
<proteinExistence type="predicted"/>
<gene>
    <name evidence="1" type="ORF">M407DRAFT_194182</name>
</gene>
<dbReference type="AlphaFoldDB" id="A0A0C3QKS8"/>
<dbReference type="EMBL" id="KN823014">
    <property type="protein sequence ID" value="KIO27074.1"/>
    <property type="molecule type" value="Genomic_DNA"/>
</dbReference>
<evidence type="ECO:0000313" key="1">
    <source>
        <dbReference type="EMBL" id="KIO27074.1"/>
    </source>
</evidence>
<dbReference type="Proteomes" id="UP000054248">
    <property type="component" value="Unassembled WGS sequence"/>
</dbReference>
<sequence length="388" mass="44454">MDLDVIGAQSPHLSIDDTEMLIRSASTLLSLVHPLAGAPTRRSPDQHIAQFLDRFSIIFVSGRHHADVVATVPIFDPDKKLQVVAMMQDDEPGEQEDGNCGFHVVKNRVHHMRLLESNEQLAQLAQELQDDEISFFIKRGHNPLTFDLHVRHLEWLLNRTYNYNMEPTPDNLDRLKKYVYLYCAPKIKQRFDMELSGGRGKFINFFLDTDRTSYRLSYENYENLEPAEAPDRFPDFKPKWSEETWLIHRANQLGGELTLNPADPSSIGRTPKAGYRMYVLIATHFRLLHRGLSAISPYLNPSPNLRTANATNRGEINNALMDIATALSFLHRALSYSRAFWRTIFTMGTHFQNQVVSAIMEHFRPPDQLAIHSTLWNGARLLLQGLHG</sequence>
<organism evidence="1 2">
    <name type="scientific">Tulasnella calospora MUT 4182</name>
    <dbReference type="NCBI Taxonomy" id="1051891"/>
    <lineage>
        <taxon>Eukaryota</taxon>
        <taxon>Fungi</taxon>
        <taxon>Dikarya</taxon>
        <taxon>Basidiomycota</taxon>
        <taxon>Agaricomycotina</taxon>
        <taxon>Agaricomycetes</taxon>
        <taxon>Cantharellales</taxon>
        <taxon>Tulasnellaceae</taxon>
        <taxon>Tulasnella</taxon>
    </lineage>
</organism>
<evidence type="ECO:0000313" key="2">
    <source>
        <dbReference type="Proteomes" id="UP000054248"/>
    </source>
</evidence>
<accession>A0A0C3QKS8</accession>
<name>A0A0C3QKS8_9AGAM</name>
<dbReference type="OrthoDB" id="3250827at2759"/>